<dbReference type="Proteomes" id="UP000825935">
    <property type="component" value="Chromosome 34"/>
</dbReference>
<accession>A0A8T2QMT3</accession>
<keyword evidence="9" id="KW-0732">Signal</keyword>
<evidence type="ECO:0000256" key="6">
    <source>
        <dbReference type="ARBA" id="ARBA00023235"/>
    </source>
</evidence>
<feature type="region of interest" description="Disordered" evidence="8">
    <location>
        <begin position="413"/>
        <end position="443"/>
    </location>
</feature>
<sequence>MNTVMQRMCFAVLFALVTCIRMPSVTMGSNISSTPVPSSDKGVDRVLELHISNFTEVVSRHDFVVIQFYAPWCTHCQRLAPIYEDAAALLEQPSSHIVLAKVDVSDPANEKLEGNVSSPSILIFKSFDEGFHQLTDFEDAKGIKEFLAEASIPSVIWFNKDATQRSYASKVFASHGDDGLVFLFSDHSVLERDAGEDSSYEAMERAYKQAARDYRGRGFRFFVADAENGQKAMEYFGVRPAKQDVPLSVVVLQGKDGKKYKLDNANATNLEAWLRDYFGGRLTEYFKSEVAAENESGSTVRVLVADTFESMVLQSSKNVLLELYAPWCSHCQELLPVLEEVSRSLEATDPDVLIYKMDAIANDVPDSRFQVKDFPTIYLYSAVSKNVIHFDGSVYDRNKQGILSFIHAHKESTSQSAHPTTEASMSTAVTAEESVLSSVNEEL</sequence>
<feature type="compositionally biased region" description="Low complexity" evidence="8">
    <location>
        <begin position="432"/>
        <end position="443"/>
    </location>
</feature>
<dbReference type="SUPFAM" id="SSF52833">
    <property type="entry name" value="Thioredoxin-like"/>
    <property type="match status" value="3"/>
</dbReference>
<comment type="catalytic activity">
    <reaction evidence="1">
        <text>Catalyzes the rearrangement of -S-S- bonds in proteins.</text>
        <dbReference type="EC" id="5.3.4.1"/>
    </reaction>
</comment>
<evidence type="ECO:0000256" key="3">
    <source>
        <dbReference type="ARBA" id="ARBA00006347"/>
    </source>
</evidence>
<dbReference type="AlphaFoldDB" id="A0A8T2QMT3"/>
<evidence type="ECO:0000313" key="11">
    <source>
        <dbReference type="EMBL" id="KAH7284723.1"/>
    </source>
</evidence>
<feature type="domain" description="Thioredoxin" evidence="10">
    <location>
        <begin position="25"/>
        <end position="212"/>
    </location>
</feature>
<dbReference type="EC" id="5.3.4.1" evidence="4"/>
<evidence type="ECO:0000256" key="1">
    <source>
        <dbReference type="ARBA" id="ARBA00001182"/>
    </source>
</evidence>
<comment type="subcellular location">
    <subcellularLocation>
        <location evidence="2">Endoplasmic reticulum lumen</location>
    </subcellularLocation>
</comment>
<feature type="chain" id="PRO_5035735145" description="protein disulfide-isomerase" evidence="9">
    <location>
        <begin position="20"/>
        <end position="443"/>
    </location>
</feature>
<dbReference type="PANTHER" id="PTHR18929">
    <property type="entry name" value="PROTEIN DISULFIDE ISOMERASE"/>
    <property type="match status" value="1"/>
</dbReference>
<feature type="signal peptide" evidence="9">
    <location>
        <begin position="1"/>
        <end position="19"/>
    </location>
</feature>
<evidence type="ECO:0000256" key="2">
    <source>
        <dbReference type="ARBA" id="ARBA00004319"/>
    </source>
</evidence>
<evidence type="ECO:0000256" key="5">
    <source>
        <dbReference type="ARBA" id="ARBA00022824"/>
    </source>
</evidence>
<evidence type="ECO:0000256" key="4">
    <source>
        <dbReference type="ARBA" id="ARBA00012723"/>
    </source>
</evidence>
<dbReference type="InterPro" id="IPR036249">
    <property type="entry name" value="Thioredoxin-like_sf"/>
</dbReference>
<evidence type="ECO:0000256" key="8">
    <source>
        <dbReference type="SAM" id="MobiDB-lite"/>
    </source>
</evidence>
<keyword evidence="7" id="KW-0676">Redox-active center</keyword>
<dbReference type="PANTHER" id="PTHR18929:SF132">
    <property type="entry name" value="PROTEIN DISULFIDE-ISOMERASE A3"/>
    <property type="match status" value="1"/>
</dbReference>
<dbReference type="PROSITE" id="PS51352">
    <property type="entry name" value="THIOREDOXIN_2"/>
    <property type="match status" value="2"/>
</dbReference>
<dbReference type="GO" id="GO:0005788">
    <property type="term" value="C:endoplasmic reticulum lumen"/>
    <property type="evidence" value="ECO:0007669"/>
    <property type="project" value="UniProtKB-SubCell"/>
</dbReference>
<dbReference type="InterPro" id="IPR017937">
    <property type="entry name" value="Thioredoxin_CS"/>
</dbReference>
<dbReference type="PROSITE" id="PS00194">
    <property type="entry name" value="THIOREDOXIN_1"/>
    <property type="match status" value="1"/>
</dbReference>
<dbReference type="Pfam" id="PF00085">
    <property type="entry name" value="Thioredoxin"/>
    <property type="match status" value="2"/>
</dbReference>
<dbReference type="CDD" id="cd02995">
    <property type="entry name" value="PDI_a_PDI_a'_C"/>
    <property type="match status" value="1"/>
</dbReference>
<organism evidence="11 12">
    <name type="scientific">Ceratopteris richardii</name>
    <name type="common">Triangle waterfern</name>
    <dbReference type="NCBI Taxonomy" id="49495"/>
    <lineage>
        <taxon>Eukaryota</taxon>
        <taxon>Viridiplantae</taxon>
        <taxon>Streptophyta</taxon>
        <taxon>Embryophyta</taxon>
        <taxon>Tracheophyta</taxon>
        <taxon>Polypodiopsida</taxon>
        <taxon>Polypodiidae</taxon>
        <taxon>Polypodiales</taxon>
        <taxon>Pteridineae</taxon>
        <taxon>Pteridaceae</taxon>
        <taxon>Parkerioideae</taxon>
        <taxon>Ceratopteris</taxon>
    </lineage>
</organism>
<dbReference type="OMA" id="IANEMLW"/>
<dbReference type="InterPro" id="IPR013766">
    <property type="entry name" value="Thioredoxin_domain"/>
</dbReference>
<dbReference type="GO" id="GO:0006457">
    <property type="term" value="P:protein folding"/>
    <property type="evidence" value="ECO:0007669"/>
    <property type="project" value="TreeGrafter"/>
</dbReference>
<dbReference type="CDD" id="cd02982">
    <property type="entry name" value="PDI_b'_family"/>
    <property type="match status" value="1"/>
</dbReference>
<dbReference type="GO" id="GO:0003756">
    <property type="term" value="F:protein disulfide isomerase activity"/>
    <property type="evidence" value="ECO:0007669"/>
    <property type="project" value="UniProtKB-EC"/>
</dbReference>
<feature type="domain" description="Thioredoxin" evidence="10">
    <location>
        <begin position="277"/>
        <end position="434"/>
    </location>
</feature>
<protein>
    <recommendedName>
        <fullName evidence="4">protein disulfide-isomerase</fullName>
        <ecNumber evidence="4">5.3.4.1</ecNumber>
    </recommendedName>
</protein>
<dbReference type="OrthoDB" id="427280at2759"/>
<feature type="compositionally biased region" description="Polar residues" evidence="8">
    <location>
        <begin position="413"/>
        <end position="429"/>
    </location>
</feature>
<gene>
    <name evidence="11" type="ORF">KP509_34G067800</name>
</gene>
<evidence type="ECO:0000259" key="10">
    <source>
        <dbReference type="PROSITE" id="PS51352"/>
    </source>
</evidence>
<dbReference type="CDD" id="cd02961">
    <property type="entry name" value="PDI_a_family"/>
    <property type="match status" value="1"/>
</dbReference>
<keyword evidence="6" id="KW-0413">Isomerase</keyword>
<keyword evidence="5" id="KW-0256">Endoplasmic reticulum</keyword>
<evidence type="ECO:0000313" key="12">
    <source>
        <dbReference type="Proteomes" id="UP000825935"/>
    </source>
</evidence>
<evidence type="ECO:0000256" key="7">
    <source>
        <dbReference type="ARBA" id="ARBA00023284"/>
    </source>
</evidence>
<comment type="caution">
    <text evidence="11">The sequence shown here is derived from an EMBL/GenBank/DDBJ whole genome shotgun (WGS) entry which is preliminary data.</text>
</comment>
<name>A0A8T2QMT3_CERRI</name>
<evidence type="ECO:0000256" key="9">
    <source>
        <dbReference type="SAM" id="SignalP"/>
    </source>
</evidence>
<dbReference type="GO" id="GO:0034976">
    <property type="term" value="P:response to endoplasmic reticulum stress"/>
    <property type="evidence" value="ECO:0007669"/>
    <property type="project" value="TreeGrafter"/>
</dbReference>
<dbReference type="EMBL" id="CM035439">
    <property type="protein sequence ID" value="KAH7284723.1"/>
    <property type="molecule type" value="Genomic_DNA"/>
</dbReference>
<reference evidence="11" key="1">
    <citation type="submission" date="2021-08" db="EMBL/GenBank/DDBJ databases">
        <title>WGS assembly of Ceratopteris richardii.</title>
        <authorList>
            <person name="Marchant D.B."/>
            <person name="Chen G."/>
            <person name="Jenkins J."/>
            <person name="Shu S."/>
            <person name="Leebens-Mack J."/>
            <person name="Grimwood J."/>
            <person name="Schmutz J."/>
            <person name="Soltis P."/>
            <person name="Soltis D."/>
            <person name="Chen Z.-H."/>
        </authorList>
    </citation>
    <scope>NUCLEOTIDE SEQUENCE</scope>
    <source>
        <strain evidence="11">Whitten #5841</strain>
        <tissue evidence="11">Leaf</tissue>
    </source>
</reference>
<dbReference type="Gene3D" id="3.40.30.10">
    <property type="entry name" value="Glutaredoxin"/>
    <property type="match status" value="3"/>
</dbReference>
<keyword evidence="12" id="KW-1185">Reference proteome</keyword>
<comment type="similarity">
    <text evidence="3">Belongs to the protein disulfide isomerase family.</text>
</comment>
<proteinExistence type="inferred from homology"/>